<feature type="signal peptide" evidence="2">
    <location>
        <begin position="1"/>
        <end position="25"/>
    </location>
</feature>
<proteinExistence type="predicted"/>
<accession>A0A4Z1EU29</accession>
<dbReference type="AlphaFoldDB" id="A0A4Z1EU29"/>
<gene>
    <name evidence="3" type="ORF">BTUL_0052g00660</name>
</gene>
<sequence>MLNFSTASTHLFILPIRVLNWTAAALHVPPQIFFTLELIARASDKIVDDFEGAQECIKLLHTVHSDVVEAIITNTIAYRWATDPEFRKLTYPRDNLSGIYLVCFSTEGREGEYLTSLENERLEDNMESYLRSEKTVVPDDAPGNSEDVKIAEKAAKIERYSIGRETHQNKLRRDTRAGIRQLTFFRQELSLRKLKEYRICPTLDPTGNIRQIQTPCQVGCATNLLTRSSAHDPQTKMKTSSTYLTLTVSTLEAMGLKQNVFQIPILKVWRPNQLGLAEIFITMLAGSLVWDGGLNRIKAGAKDLDQSMNPDVVPDKRNLLEAKRQIFLHHKWAMENFQASNEALLRQANILKVVQEKSKTEEDIKTAANELLEEIEGVSEREKNIRWTVQERTEEIREKDAKLITCQEEIEAYTHTYDSLSSTYEKFKDTLSGENTNNENSGLEDSRQKFNMDNKEKEEKFEDSLEG</sequence>
<dbReference type="OrthoDB" id="5404738at2759"/>
<dbReference type="Proteomes" id="UP000297777">
    <property type="component" value="Unassembled WGS sequence"/>
</dbReference>
<comment type="caution">
    <text evidence="3">The sequence shown here is derived from an EMBL/GenBank/DDBJ whole genome shotgun (WGS) entry which is preliminary data.</text>
</comment>
<feature type="compositionally biased region" description="Polar residues" evidence="1">
    <location>
        <begin position="432"/>
        <end position="443"/>
    </location>
</feature>
<evidence type="ECO:0000313" key="3">
    <source>
        <dbReference type="EMBL" id="TGO14528.1"/>
    </source>
</evidence>
<evidence type="ECO:0000313" key="4">
    <source>
        <dbReference type="Proteomes" id="UP000297777"/>
    </source>
</evidence>
<organism evidence="3 4">
    <name type="scientific">Botrytis tulipae</name>
    <dbReference type="NCBI Taxonomy" id="87230"/>
    <lineage>
        <taxon>Eukaryota</taxon>
        <taxon>Fungi</taxon>
        <taxon>Dikarya</taxon>
        <taxon>Ascomycota</taxon>
        <taxon>Pezizomycotina</taxon>
        <taxon>Leotiomycetes</taxon>
        <taxon>Helotiales</taxon>
        <taxon>Sclerotiniaceae</taxon>
        <taxon>Botrytis</taxon>
    </lineage>
</organism>
<dbReference type="EMBL" id="PQXH01000052">
    <property type="protein sequence ID" value="TGO14528.1"/>
    <property type="molecule type" value="Genomic_DNA"/>
</dbReference>
<protein>
    <submittedName>
        <fullName evidence="3">Uncharacterized protein</fullName>
    </submittedName>
</protein>
<feature type="compositionally biased region" description="Basic and acidic residues" evidence="1">
    <location>
        <begin position="444"/>
        <end position="467"/>
    </location>
</feature>
<feature type="chain" id="PRO_5021266077" evidence="2">
    <location>
        <begin position="26"/>
        <end position="467"/>
    </location>
</feature>
<keyword evidence="2" id="KW-0732">Signal</keyword>
<name>A0A4Z1EU29_9HELO</name>
<evidence type="ECO:0000256" key="2">
    <source>
        <dbReference type="SAM" id="SignalP"/>
    </source>
</evidence>
<evidence type="ECO:0000256" key="1">
    <source>
        <dbReference type="SAM" id="MobiDB-lite"/>
    </source>
</evidence>
<reference evidence="3 4" key="1">
    <citation type="submission" date="2017-12" db="EMBL/GenBank/DDBJ databases">
        <title>Comparative genomics of Botrytis spp.</title>
        <authorList>
            <person name="Valero-Jimenez C.A."/>
            <person name="Tapia P."/>
            <person name="Veloso J."/>
            <person name="Silva-Moreno E."/>
            <person name="Staats M."/>
            <person name="Valdes J.H."/>
            <person name="Van Kan J.A.L."/>
        </authorList>
    </citation>
    <scope>NUCLEOTIDE SEQUENCE [LARGE SCALE GENOMIC DNA]</scope>
    <source>
        <strain evidence="3 4">Bt9001</strain>
    </source>
</reference>
<keyword evidence="4" id="KW-1185">Reference proteome</keyword>
<feature type="region of interest" description="Disordered" evidence="1">
    <location>
        <begin position="430"/>
        <end position="467"/>
    </location>
</feature>